<evidence type="ECO:0000259" key="1">
    <source>
        <dbReference type="Pfam" id="PF17937"/>
    </source>
</evidence>
<comment type="caution">
    <text evidence="2">The sequence shown here is derived from an EMBL/GenBank/DDBJ whole genome shotgun (WGS) entry which is preliminary data.</text>
</comment>
<gene>
    <name evidence="2" type="ORF">CEE60_03290</name>
</gene>
<feature type="domain" description="TetR transcriptional regulator CgmR-like C-terminal" evidence="1">
    <location>
        <begin position="42"/>
        <end position="135"/>
    </location>
</feature>
<dbReference type="AlphaFoldDB" id="A0A246HQL5"/>
<reference evidence="2 3" key="1">
    <citation type="submission" date="2017-06" db="EMBL/GenBank/DDBJ databases">
        <authorList>
            <person name="Kim H.J."/>
            <person name="Triplett B.A."/>
        </authorList>
    </citation>
    <scope>NUCLEOTIDE SEQUENCE [LARGE SCALE GENOMIC DNA]</scope>
    <source>
        <strain evidence="2 3">13146</strain>
    </source>
</reference>
<dbReference type="InterPro" id="IPR041479">
    <property type="entry name" value="TetR_CgmR_C"/>
</dbReference>
<accession>A0A246HQL5</accession>
<dbReference type="Proteomes" id="UP000198157">
    <property type="component" value="Unassembled WGS sequence"/>
</dbReference>
<organism evidence="2 3">
    <name type="scientific">Stenotrophomonas maltophilia</name>
    <name type="common">Pseudomonas maltophilia</name>
    <name type="synonym">Xanthomonas maltophilia</name>
    <dbReference type="NCBI Taxonomy" id="40324"/>
    <lineage>
        <taxon>Bacteria</taxon>
        <taxon>Pseudomonadati</taxon>
        <taxon>Pseudomonadota</taxon>
        <taxon>Gammaproteobacteria</taxon>
        <taxon>Lysobacterales</taxon>
        <taxon>Lysobacteraceae</taxon>
        <taxon>Stenotrophomonas</taxon>
        <taxon>Stenotrophomonas maltophilia group</taxon>
    </lineage>
</organism>
<proteinExistence type="predicted"/>
<protein>
    <recommendedName>
        <fullName evidence="1">TetR transcriptional regulator CgmR-like C-terminal domain-containing protein</fullName>
    </recommendedName>
</protein>
<evidence type="ECO:0000313" key="2">
    <source>
        <dbReference type="EMBL" id="OWQ56165.1"/>
    </source>
</evidence>
<dbReference type="Pfam" id="PF17937">
    <property type="entry name" value="TetR_C_28"/>
    <property type="match status" value="1"/>
</dbReference>
<dbReference type="EMBL" id="NIVS01000008">
    <property type="protein sequence ID" value="OWQ56165.1"/>
    <property type="molecule type" value="Genomic_DNA"/>
</dbReference>
<name>A0A246HQL5_STEMA</name>
<evidence type="ECO:0000313" key="3">
    <source>
        <dbReference type="Proteomes" id="UP000198157"/>
    </source>
</evidence>
<sequence>MHNATDTLLLRAANDDLAAHAIVANLHRAIQRRMDRDNQAHGRFSRAYIAELFDIGRTISAECRPHHVDSDWITARRAWLDAVLRDHPLDRRDAQLTAARHAADGFLLRACVLGCDATPEAATERVRDALIAMTRPAR</sequence>
<dbReference type="OrthoDB" id="9809772at2"/>